<evidence type="ECO:0000256" key="5">
    <source>
        <dbReference type="PIRSR" id="PIRSR000446-1"/>
    </source>
</evidence>
<dbReference type="AlphaFoldDB" id="A0A223I2I8"/>
<evidence type="ECO:0000259" key="6">
    <source>
        <dbReference type="SMART" id="SM00827"/>
    </source>
</evidence>
<dbReference type="EMBL" id="CP016893">
    <property type="protein sequence ID" value="AST58951.1"/>
    <property type="molecule type" value="Genomic_DNA"/>
</dbReference>
<dbReference type="Pfam" id="PF00698">
    <property type="entry name" value="Acyl_transf_1"/>
    <property type="match status" value="1"/>
</dbReference>
<dbReference type="RefSeq" id="WP_094397980.1">
    <property type="nucleotide sequence ID" value="NZ_CP016893.1"/>
</dbReference>
<dbReference type="InterPro" id="IPR004410">
    <property type="entry name" value="Malonyl_CoA-ACP_transAc_FabD"/>
</dbReference>
<dbReference type="SMART" id="SM00827">
    <property type="entry name" value="PKS_AT"/>
    <property type="match status" value="1"/>
</dbReference>
<evidence type="ECO:0000256" key="4">
    <source>
        <dbReference type="PIRNR" id="PIRNR000446"/>
    </source>
</evidence>
<dbReference type="InterPro" id="IPR001227">
    <property type="entry name" value="Ac_transferase_dom_sf"/>
</dbReference>
<dbReference type="PIRSF" id="PIRSF000446">
    <property type="entry name" value="Mct"/>
    <property type="match status" value="1"/>
</dbReference>
<comment type="catalytic activity">
    <reaction evidence="3 4">
        <text>holo-[ACP] + malonyl-CoA = malonyl-[ACP] + CoA</text>
        <dbReference type="Rhea" id="RHEA:41792"/>
        <dbReference type="Rhea" id="RHEA-COMP:9623"/>
        <dbReference type="Rhea" id="RHEA-COMP:9685"/>
        <dbReference type="ChEBI" id="CHEBI:57287"/>
        <dbReference type="ChEBI" id="CHEBI:57384"/>
        <dbReference type="ChEBI" id="CHEBI:64479"/>
        <dbReference type="ChEBI" id="CHEBI:78449"/>
        <dbReference type="EC" id="2.3.1.39"/>
    </reaction>
</comment>
<comment type="similarity">
    <text evidence="4">Belongs to the fabD family.</text>
</comment>
<dbReference type="EC" id="2.3.1.39" evidence="4"/>
<dbReference type="PANTHER" id="PTHR42681">
    <property type="entry name" value="MALONYL-COA-ACYL CARRIER PROTEIN TRANSACYLASE, MITOCHONDRIAL"/>
    <property type="match status" value="1"/>
</dbReference>
<keyword evidence="1 4" id="KW-0808">Transferase</keyword>
<organism evidence="7 8">
    <name type="scientific">Thermoanaerobacterium thermosaccharolyticum</name>
    <name type="common">Clostridium thermosaccharolyticum</name>
    <dbReference type="NCBI Taxonomy" id="1517"/>
    <lineage>
        <taxon>Bacteria</taxon>
        <taxon>Bacillati</taxon>
        <taxon>Bacillota</taxon>
        <taxon>Clostridia</taxon>
        <taxon>Thermoanaerobacterales</taxon>
        <taxon>Thermoanaerobacteraceae</taxon>
        <taxon>Thermoanaerobacterium</taxon>
    </lineage>
</organism>
<dbReference type="InterPro" id="IPR024925">
    <property type="entry name" value="Malonyl_CoA-ACP_transAc"/>
</dbReference>
<evidence type="ECO:0000256" key="2">
    <source>
        <dbReference type="ARBA" id="ARBA00023315"/>
    </source>
</evidence>
<keyword evidence="2 4" id="KW-0012">Acyltransferase</keyword>
<sequence length="310" mass="33935">MKIAFIYPGQGAQYTGMGKEIYDNFSEAREIFEEANDSLGYDIARLCFEGPDEELMKTENTQPAILTVSIALTKVLSNKGIKADVTAGLSLGEYSALVYSGVLSFKDAVKLVKKRGEYMQNAVPIGIGGMAAIIGLDNETVENICCDVKDVGIVEPANYNCPGQLSIAGEIKALEKAVELAKAKGAKKAVMLSVSAPFHCSMLKEAGFKLEGDLKEIYTYDMSVPVITNVTADYERIDEVKKMLVKQVSSPVLWEQSIRRMIEDHVDTFIEIGPGKTLTGFMKRIDKTKKAVNFEDMGTLDKLLSSLEVN</sequence>
<dbReference type="Gene3D" id="3.30.70.250">
    <property type="entry name" value="Malonyl-CoA ACP transacylase, ACP-binding"/>
    <property type="match status" value="1"/>
</dbReference>
<proteinExistence type="inferred from homology"/>
<feature type="active site" evidence="5">
    <location>
        <position position="90"/>
    </location>
</feature>
<dbReference type="GO" id="GO:0004314">
    <property type="term" value="F:[acyl-carrier-protein] S-malonyltransferase activity"/>
    <property type="evidence" value="ECO:0007669"/>
    <property type="project" value="UniProtKB-EC"/>
</dbReference>
<feature type="active site" evidence="5">
    <location>
        <position position="199"/>
    </location>
</feature>
<accession>A0A223I2I8</accession>
<evidence type="ECO:0000256" key="3">
    <source>
        <dbReference type="ARBA" id="ARBA00048462"/>
    </source>
</evidence>
<dbReference type="FunFam" id="3.30.70.250:FF:000001">
    <property type="entry name" value="Malonyl CoA-acyl carrier protein transacylase"/>
    <property type="match status" value="1"/>
</dbReference>
<dbReference type="SUPFAM" id="SSF55048">
    <property type="entry name" value="Probable ACP-binding domain of malonyl-CoA ACP transacylase"/>
    <property type="match status" value="1"/>
</dbReference>
<reference evidence="7 8" key="1">
    <citation type="submission" date="2016-08" db="EMBL/GenBank/DDBJ databases">
        <title>A novel genetic cassette of butanologenic Thermoanaerobacterium thermosaccharolyticum that directly convert cellulose to butanol.</title>
        <authorList>
            <person name="Li T."/>
            <person name="He J."/>
        </authorList>
    </citation>
    <scope>NUCLEOTIDE SEQUENCE [LARGE SCALE GENOMIC DNA]</scope>
    <source>
        <strain evidence="7 8">TG57</strain>
    </source>
</reference>
<gene>
    <name evidence="7" type="ORF">Thert_03197</name>
</gene>
<dbReference type="SUPFAM" id="SSF52151">
    <property type="entry name" value="FabD/lysophospholipase-like"/>
    <property type="match status" value="1"/>
</dbReference>
<evidence type="ECO:0000313" key="8">
    <source>
        <dbReference type="Proteomes" id="UP000214975"/>
    </source>
</evidence>
<dbReference type="GO" id="GO:0006633">
    <property type="term" value="P:fatty acid biosynthetic process"/>
    <property type="evidence" value="ECO:0007669"/>
    <property type="project" value="TreeGrafter"/>
</dbReference>
<dbReference type="InterPro" id="IPR016035">
    <property type="entry name" value="Acyl_Trfase/lysoPLipase"/>
</dbReference>
<evidence type="ECO:0000256" key="1">
    <source>
        <dbReference type="ARBA" id="ARBA00022679"/>
    </source>
</evidence>
<protein>
    <recommendedName>
        <fullName evidence="4">Malonyl CoA-acyl carrier protein transacylase</fullName>
        <ecNumber evidence="4">2.3.1.39</ecNumber>
    </recommendedName>
</protein>
<dbReference type="InterPro" id="IPR016036">
    <property type="entry name" value="Malonyl_transacylase_ACP-bd"/>
</dbReference>
<dbReference type="Proteomes" id="UP000214975">
    <property type="component" value="Chromosome"/>
</dbReference>
<dbReference type="InterPro" id="IPR014043">
    <property type="entry name" value="Acyl_transferase_dom"/>
</dbReference>
<evidence type="ECO:0000313" key="7">
    <source>
        <dbReference type="EMBL" id="AST58951.1"/>
    </source>
</evidence>
<dbReference type="PANTHER" id="PTHR42681:SF1">
    <property type="entry name" value="MALONYL-COA-ACYL CARRIER PROTEIN TRANSACYLASE, MITOCHONDRIAL"/>
    <property type="match status" value="1"/>
</dbReference>
<name>A0A223I2I8_THETR</name>
<dbReference type="Gene3D" id="3.40.366.10">
    <property type="entry name" value="Malonyl-Coenzyme A Acyl Carrier Protein, domain 2"/>
    <property type="match status" value="1"/>
</dbReference>
<dbReference type="GO" id="GO:0005829">
    <property type="term" value="C:cytosol"/>
    <property type="evidence" value="ECO:0007669"/>
    <property type="project" value="TreeGrafter"/>
</dbReference>
<dbReference type="InterPro" id="IPR050858">
    <property type="entry name" value="Mal-CoA-ACP_Trans/PKS_FabD"/>
</dbReference>
<dbReference type="NCBIfam" id="TIGR00128">
    <property type="entry name" value="fabD"/>
    <property type="match status" value="1"/>
</dbReference>
<feature type="domain" description="Malonyl-CoA:ACP transacylase (MAT)" evidence="6">
    <location>
        <begin position="6"/>
        <end position="303"/>
    </location>
</feature>